<dbReference type="EMBL" id="KE145373">
    <property type="protein sequence ID" value="EPE24112.1"/>
    <property type="molecule type" value="Genomic_DNA"/>
</dbReference>
<dbReference type="Proteomes" id="UP000016922">
    <property type="component" value="Unassembled WGS sequence"/>
</dbReference>
<accession>S3CBZ4</accession>
<dbReference type="RefSeq" id="XP_008088200.1">
    <property type="nucleotide sequence ID" value="XM_008090009.1"/>
</dbReference>
<proteinExistence type="predicted"/>
<sequence>MHISIPIIAIWLEFFLVNSSPQPPQPSPPPSYSFIPNSKGFLPFSLFLPRIFIDHTCSEAQKILLQQAWDEAQLLAKAQTGFLEGYDYGAVHQIYLGDEWNALATSHERLARTRSTAIFANFNRLKMLFEGPVSTDEFIYWYCEDSDTKCRPGQISGVTSNAFESRTSAYHNAHTTIWCSEFFNIGTLKDQTDFYFESESNHTIIDNFDINRGTIMLHEIWKYEHLVCHPRTHPEKLFIQEDRADQIWDLASHEGTKSAYVTADSYTMDALAVYLQQLFSSAIPAVPRSQAPGPQAPQ</sequence>
<dbReference type="Gene3D" id="3.40.390.10">
    <property type="entry name" value="Collagenase (Catalytic Domain)"/>
    <property type="match status" value="1"/>
</dbReference>
<evidence type="ECO:0000256" key="1">
    <source>
        <dbReference type="SAM" id="SignalP"/>
    </source>
</evidence>
<evidence type="ECO:0000313" key="2">
    <source>
        <dbReference type="EMBL" id="EPE24112.1"/>
    </source>
</evidence>
<dbReference type="KEGG" id="glz:GLAREA_07962"/>
<reference evidence="2 3" key="1">
    <citation type="journal article" date="2013" name="BMC Genomics">
        <title>Genomics-driven discovery of the pneumocandin biosynthetic gene cluster in the fungus Glarea lozoyensis.</title>
        <authorList>
            <person name="Chen L."/>
            <person name="Yue Q."/>
            <person name="Zhang X."/>
            <person name="Xiang M."/>
            <person name="Wang C."/>
            <person name="Li S."/>
            <person name="Che Y."/>
            <person name="Ortiz-Lopez F.J."/>
            <person name="Bills G.F."/>
            <person name="Liu X."/>
            <person name="An Z."/>
        </authorList>
    </citation>
    <scope>NUCLEOTIDE SEQUENCE [LARGE SCALE GENOMIC DNA]</scope>
    <source>
        <strain evidence="3">ATCC 20868 / MF5171</strain>
    </source>
</reference>
<evidence type="ECO:0000313" key="3">
    <source>
        <dbReference type="Proteomes" id="UP000016922"/>
    </source>
</evidence>
<dbReference type="GO" id="GO:0008237">
    <property type="term" value="F:metallopeptidase activity"/>
    <property type="evidence" value="ECO:0007669"/>
    <property type="project" value="InterPro"/>
</dbReference>
<organism evidence="2 3">
    <name type="scientific">Glarea lozoyensis (strain ATCC 20868 / MF5171)</name>
    <dbReference type="NCBI Taxonomy" id="1116229"/>
    <lineage>
        <taxon>Eukaryota</taxon>
        <taxon>Fungi</taxon>
        <taxon>Dikarya</taxon>
        <taxon>Ascomycota</taxon>
        <taxon>Pezizomycotina</taxon>
        <taxon>Leotiomycetes</taxon>
        <taxon>Helotiales</taxon>
        <taxon>Helotiaceae</taxon>
        <taxon>Glarea</taxon>
    </lineage>
</organism>
<feature type="signal peptide" evidence="1">
    <location>
        <begin position="1"/>
        <end position="21"/>
    </location>
</feature>
<dbReference type="GeneID" id="19467013"/>
<dbReference type="OrthoDB" id="5423229at2759"/>
<dbReference type="InterPro" id="IPR024079">
    <property type="entry name" value="MetalloPept_cat_dom_sf"/>
</dbReference>
<keyword evidence="3" id="KW-1185">Reference proteome</keyword>
<dbReference type="HOGENOM" id="CLU_068923_0_0_1"/>
<dbReference type="AlphaFoldDB" id="S3CBZ4"/>
<gene>
    <name evidence="2" type="ORF">GLAREA_07962</name>
</gene>
<evidence type="ECO:0008006" key="4">
    <source>
        <dbReference type="Google" id="ProtNLM"/>
    </source>
</evidence>
<feature type="chain" id="PRO_5004518437" description="Metalloproteases (Zincins), catalytic" evidence="1">
    <location>
        <begin position="22"/>
        <end position="298"/>
    </location>
</feature>
<keyword evidence="1" id="KW-0732">Signal</keyword>
<protein>
    <recommendedName>
        <fullName evidence="4">Metalloproteases (Zincins), catalytic</fullName>
    </recommendedName>
</protein>
<name>S3CBZ4_GLAL2</name>